<accession>A0ABV0QLH5</accession>
<feature type="region of interest" description="Disordered" evidence="1">
    <location>
        <begin position="14"/>
        <end position="56"/>
    </location>
</feature>
<evidence type="ECO:0000256" key="1">
    <source>
        <dbReference type="SAM" id="MobiDB-lite"/>
    </source>
</evidence>
<name>A0ABV0QLH5_9TELE</name>
<comment type="caution">
    <text evidence="2">The sequence shown here is derived from an EMBL/GenBank/DDBJ whole genome shotgun (WGS) entry which is preliminary data.</text>
</comment>
<gene>
    <name evidence="2" type="ORF">XENOCAPTIV_007634</name>
</gene>
<feature type="non-terminal residue" evidence="2">
    <location>
        <position position="1"/>
    </location>
</feature>
<proteinExistence type="predicted"/>
<protein>
    <submittedName>
        <fullName evidence="2">Uncharacterized protein</fullName>
    </submittedName>
</protein>
<sequence>GVCLAHTSMVNHEQLLPVPGHAHYRPRHAEDLSLDASDGKQPEQQRAGGDGRPALTQTQRLHVLALRQVHHPFLIGVPGGEVEALQLTGNKQEPESCSLEVYWNEKQTRDPVSPR</sequence>
<organism evidence="2 3">
    <name type="scientific">Xenoophorus captivus</name>
    <dbReference type="NCBI Taxonomy" id="1517983"/>
    <lineage>
        <taxon>Eukaryota</taxon>
        <taxon>Metazoa</taxon>
        <taxon>Chordata</taxon>
        <taxon>Craniata</taxon>
        <taxon>Vertebrata</taxon>
        <taxon>Euteleostomi</taxon>
        <taxon>Actinopterygii</taxon>
        <taxon>Neopterygii</taxon>
        <taxon>Teleostei</taxon>
        <taxon>Neoteleostei</taxon>
        <taxon>Acanthomorphata</taxon>
        <taxon>Ovalentaria</taxon>
        <taxon>Atherinomorphae</taxon>
        <taxon>Cyprinodontiformes</taxon>
        <taxon>Goodeidae</taxon>
        <taxon>Xenoophorus</taxon>
    </lineage>
</organism>
<evidence type="ECO:0000313" key="2">
    <source>
        <dbReference type="EMBL" id="MEQ2196655.1"/>
    </source>
</evidence>
<keyword evidence="3" id="KW-1185">Reference proteome</keyword>
<dbReference type="Proteomes" id="UP001434883">
    <property type="component" value="Unassembled WGS sequence"/>
</dbReference>
<feature type="compositionally biased region" description="Basic and acidic residues" evidence="1">
    <location>
        <begin position="27"/>
        <end position="43"/>
    </location>
</feature>
<reference evidence="2 3" key="1">
    <citation type="submission" date="2021-06" db="EMBL/GenBank/DDBJ databases">
        <authorList>
            <person name="Palmer J.M."/>
        </authorList>
    </citation>
    <scope>NUCLEOTIDE SEQUENCE [LARGE SCALE GENOMIC DNA]</scope>
    <source>
        <strain evidence="2 3">XC_2019</strain>
        <tissue evidence="2">Muscle</tissue>
    </source>
</reference>
<dbReference type="EMBL" id="JAHRIN010016992">
    <property type="protein sequence ID" value="MEQ2196655.1"/>
    <property type="molecule type" value="Genomic_DNA"/>
</dbReference>
<evidence type="ECO:0000313" key="3">
    <source>
        <dbReference type="Proteomes" id="UP001434883"/>
    </source>
</evidence>